<dbReference type="RefSeq" id="WP_274187062.1">
    <property type="nucleotide sequence ID" value="NZ_BAABHN010000049.1"/>
</dbReference>
<sequence>MSSHPEHLVNTRLLMGGVVLTGIGSAIATLGLALGSAAVIGAGRRWQQRTEMTPAQLAKHAIGAAQAATNAGYGAWRGPLAVPAQRSSSERAVSPVS</sequence>
<keyword evidence="3" id="KW-1185">Reference proteome</keyword>
<protein>
    <submittedName>
        <fullName evidence="2">Uncharacterized protein</fullName>
    </submittedName>
</protein>
<accession>A0ABV9RNH6</accession>
<evidence type="ECO:0000256" key="1">
    <source>
        <dbReference type="SAM" id="Phobius"/>
    </source>
</evidence>
<keyword evidence="1" id="KW-0472">Membrane</keyword>
<gene>
    <name evidence="2" type="ORF">ACFPEL_23320</name>
</gene>
<keyword evidence="1" id="KW-0812">Transmembrane</keyword>
<name>A0ABV9RNH6_9PSEU</name>
<evidence type="ECO:0000313" key="3">
    <source>
        <dbReference type="Proteomes" id="UP001595909"/>
    </source>
</evidence>
<reference evidence="3" key="1">
    <citation type="journal article" date="2019" name="Int. J. Syst. Evol. Microbiol.">
        <title>The Global Catalogue of Microorganisms (GCM) 10K type strain sequencing project: providing services to taxonomists for standard genome sequencing and annotation.</title>
        <authorList>
            <consortium name="The Broad Institute Genomics Platform"/>
            <consortium name="The Broad Institute Genome Sequencing Center for Infectious Disease"/>
            <person name="Wu L."/>
            <person name="Ma J."/>
        </authorList>
    </citation>
    <scope>NUCLEOTIDE SEQUENCE [LARGE SCALE GENOMIC DNA]</scope>
    <source>
        <strain evidence="3">CCUG 50347</strain>
    </source>
</reference>
<feature type="transmembrane region" description="Helical" evidence="1">
    <location>
        <begin position="20"/>
        <end position="42"/>
    </location>
</feature>
<organism evidence="2 3">
    <name type="scientific">Actinomycetospora chibensis</name>
    <dbReference type="NCBI Taxonomy" id="663606"/>
    <lineage>
        <taxon>Bacteria</taxon>
        <taxon>Bacillati</taxon>
        <taxon>Actinomycetota</taxon>
        <taxon>Actinomycetes</taxon>
        <taxon>Pseudonocardiales</taxon>
        <taxon>Pseudonocardiaceae</taxon>
        <taxon>Actinomycetospora</taxon>
    </lineage>
</organism>
<dbReference type="Proteomes" id="UP001595909">
    <property type="component" value="Unassembled WGS sequence"/>
</dbReference>
<keyword evidence="1" id="KW-1133">Transmembrane helix</keyword>
<comment type="caution">
    <text evidence="2">The sequence shown here is derived from an EMBL/GenBank/DDBJ whole genome shotgun (WGS) entry which is preliminary data.</text>
</comment>
<proteinExistence type="predicted"/>
<dbReference type="EMBL" id="JBHSIM010000049">
    <property type="protein sequence ID" value="MFC4835360.1"/>
    <property type="molecule type" value="Genomic_DNA"/>
</dbReference>
<evidence type="ECO:0000313" key="2">
    <source>
        <dbReference type="EMBL" id="MFC4835360.1"/>
    </source>
</evidence>